<evidence type="ECO:0000313" key="11">
    <source>
        <dbReference type="EMBL" id="KAG1898747.1"/>
    </source>
</evidence>
<dbReference type="Proteomes" id="UP001195769">
    <property type="component" value="Unassembled WGS sequence"/>
</dbReference>
<evidence type="ECO:0000256" key="9">
    <source>
        <dbReference type="SAM" id="MobiDB-lite"/>
    </source>
</evidence>
<sequence length="392" mass="43496">MFSPFIRPSGLGSEPLIPTSSRQPEISLQGKIIKSVETQSSLRLTLLPSPLTEWLIPYAQTNAHDCFTLFAFKGRNARCRKTIVFEIHSTPSGSKEAGEMCGLTTTHAPLFHSRDLNPLCRSLTIVSLLSNTIPKCLLQDVTQYACSLPHFCCLVLMTISLQKAVECSVCRKVISRKADLPRHMRTHAENKEALMHACPYDGCDYRTLQKSNVQTHIRTHTRERSKTCPHPECPFCTTDPGSLTRHRKSEHGYKPKARRIPDDKAARKDAAAPYPPTTRIAKPEVSRPAVRSRHPSPATPNSRASSRYSPWTDSSPISLRRSPSPYVVSPLSSPSPPRTTSNLQPSPPISPLSTSSRSYSPIPRGRTFTISDYSLSPSPSPMRTYSPSPEPM</sequence>
<dbReference type="PROSITE" id="PS50157">
    <property type="entry name" value="ZINC_FINGER_C2H2_2"/>
    <property type="match status" value="2"/>
</dbReference>
<dbReference type="EMBL" id="JABBWK010000037">
    <property type="protein sequence ID" value="KAG1898747.1"/>
    <property type="molecule type" value="Genomic_DNA"/>
</dbReference>
<evidence type="ECO:0000256" key="6">
    <source>
        <dbReference type="ARBA" id="ARBA00023163"/>
    </source>
</evidence>
<dbReference type="SUPFAM" id="SSF57667">
    <property type="entry name" value="beta-beta-alpha zinc fingers"/>
    <property type="match status" value="2"/>
</dbReference>
<dbReference type="PANTHER" id="PTHR46179:SF13">
    <property type="entry name" value="C2H2-TYPE DOMAIN-CONTAINING PROTEIN"/>
    <property type="match status" value="1"/>
</dbReference>
<keyword evidence="2" id="KW-0479">Metal-binding</keyword>
<dbReference type="Pfam" id="PF00096">
    <property type="entry name" value="zf-C2H2"/>
    <property type="match status" value="1"/>
</dbReference>
<dbReference type="InterPro" id="IPR013087">
    <property type="entry name" value="Znf_C2H2_type"/>
</dbReference>
<dbReference type="GO" id="GO:0005634">
    <property type="term" value="C:nucleus"/>
    <property type="evidence" value="ECO:0007669"/>
    <property type="project" value="UniProtKB-SubCell"/>
</dbReference>
<evidence type="ECO:0000256" key="8">
    <source>
        <dbReference type="PROSITE-ProRule" id="PRU00042"/>
    </source>
</evidence>
<feature type="compositionally biased region" description="Basic and acidic residues" evidence="9">
    <location>
        <begin position="259"/>
        <end position="270"/>
    </location>
</feature>
<dbReference type="SMART" id="SM00355">
    <property type="entry name" value="ZnF_C2H2"/>
    <property type="match status" value="3"/>
</dbReference>
<feature type="region of interest" description="Disordered" evidence="9">
    <location>
        <begin position="1"/>
        <end position="23"/>
    </location>
</feature>
<dbReference type="GO" id="GO:0008270">
    <property type="term" value="F:zinc ion binding"/>
    <property type="evidence" value="ECO:0007669"/>
    <property type="project" value="UniProtKB-KW"/>
</dbReference>
<dbReference type="InterPro" id="IPR036236">
    <property type="entry name" value="Znf_C2H2_sf"/>
</dbReference>
<protein>
    <recommendedName>
        <fullName evidence="10">C2H2-type domain-containing protein</fullName>
    </recommendedName>
</protein>
<dbReference type="AlphaFoldDB" id="A0AAD4E353"/>
<feature type="compositionally biased region" description="Basic residues" evidence="9">
    <location>
        <begin position="244"/>
        <end position="258"/>
    </location>
</feature>
<dbReference type="InterPro" id="IPR051061">
    <property type="entry name" value="Zinc_finger_trans_reg"/>
</dbReference>
<comment type="subcellular location">
    <subcellularLocation>
        <location evidence="1">Nucleus</location>
    </subcellularLocation>
</comment>
<feature type="domain" description="C2H2-type" evidence="10">
    <location>
        <begin position="165"/>
        <end position="192"/>
    </location>
</feature>
<reference evidence="11" key="1">
    <citation type="journal article" date="2020" name="New Phytol.">
        <title>Comparative genomics reveals dynamic genome evolution in host specialist ectomycorrhizal fungi.</title>
        <authorList>
            <person name="Lofgren L.A."/>
            <person name="Nguyen N.H."/>
            <person name="Vilgalys R."/>
            <person name="Ruytinx J."/>
            <person name="Liao H.L."/>
            <person name="Branco S."/>
            <person name="Kuo A."/>
            <person name="LaButti K."/>
            <person name="Lipzen A."/>
            <person name="Andreopoulos W."/>
            <person name="Pangilinan J."/>
            <person name="Riley R."/>
            <person name="Hundley H."/>
            <person name="Na H."/>
            <person name="Barry K."/>
            <person name="Grigoriev I.V."/>
            <person name="Stajich J.E."/>
            <person name="Kennedy P.G."/>
        </authorList>
    </citation>
    <scope>NUCLEOTIDE SEQUENCE</scope>
    <source>
        <strain evidence="11">FC203</strain>
    </source>
</reference>
<feature type="compositionally biased region" description="Polar residues" evidence="9">
    <location>
        <begin position="299"/>
        <end position="313"/>
    </location>
</feature>
<evidence type="ECO:0000259" key="10">
    <source>
        <dbReference type="PROSITE" id="PS50157"/>
    </source>
</evidence>
<evidence type="ECO:0000256" key="2">
    <source>
        <dbReference type="ARBA" id="ARBA00022723"/>
    </source>
</evidence>
<dbReference type="GO" id="GO:0006357">
    <property type="term" value="P:regulation of transcription by RNA polymerase II"/>
    <property type="evidence" value="ECO:0007669"/>
    <property type="project" value="TreeGrafter"/>
</dbReference>
<organism evidence="11 12">
    <name type="scientific">Suillus fuscotomentosus</name>
    <dbReference type="NCBI Taxonomy" id="1912939"/>
    <lineage>
        <taxon>Eukaryota</taxon>
        <taxon>Fungi</taxon>
        <taxon>Dikarya</taxon>
        <taxon>Basidiomycota</taxon>
        <taxon>Agaricomycotina</taxon>
        <taxon>Agaricomycetes</taxon>
        <taxon>Agaricomycetidae</taxon>
        <taxon>Boletales</taxon>
        <taxon>Suillineae</taxon>
        <taxon>Suillaceae</taxon>
        <taxon>Suillus</taxon>
    </lineage>
</organism>
<comment type="caution">
    <text evidence="11">The sequence shown here is derived from an EMBL/GenBank/DDBJ whole genome shotgun (WGS) entry which is preliminary data.</text>
</comment>
<dbReference type="RefSeq" id="XP_041224323.1">
    <property type="nucleotide sequence ID" value="XM_041371865.1"/>
</dbReference>
<keyword evidence="12" id="KW-1185">Reference proteome</keyword>
<feature type="domain" description="C2H2-type" evidence="10">
    <location>
        <begin position="196"/>
        <end position="225"/>
    </location>
</feature>
<keyword evidence="5" id="KW-0805">Transcription regulation</keyword>
<feature type="compositionally biased region" description="Polar residues" evidence="9">
    <location>
        <begin position="368"/>
        <end position="392"/>
    </location>
</feature>
<evidence type="ECO:0000256" key="3">
    <source>
        <dbReference type="ARBA" id="ARBA00022771"/>
    </source>
</evidence>
<feature type="region of interest" description="Disordered" evidence="9">
    <location>
        <begin position="239"/>
        <end position="392"/>
    </location>
</feature>
<gene>
    <name evidence="11" type="ORF">F5891DRAFT_447505</name>
</gene>
<dbReference type="PROSITE" id="PS00028">
    <property type="entry name" value="ZINC_FINGER_C2H2_1"/>
    <property type="match status" value="1"/>
</dbReference>
<keyword evidence="3 8" id="KW-0863">Zinc-finger</keyword>
<keyword evidence="7" id="KW-0539">Nucleus</keyword>
<dbReference type="Gene3D" id="3.30.160.60">
    <property type="entry name" value="Classic Zinc Finger"/>
    <property type="match status" value="2"/>
</dbReference>
<evidence type="ECO:0000256" key="4">
    <source>
        <dbReference type="ARBA" id="ARBA00022833"/>
    </source>
</evidence>
<evidence type="ECO:0000313" key="12">
    <source>
        <dbReference type="Proteomes" id="UP001195769"/>
    </source>
</evidence>
<feature type="compositionally biased region" description="Low complexity" evidence="9">
    <location>
        <begin position="314"/>
        <end position="332"/>
    </location>
</feature>
<proteinExistence type="predicted"/>
<keyword evidence="6" id="KW-0804">Transcription</keyword>
<keyword evidence="4" id="KW-0862">Zinc</keyword>
<dbReference type="PANTHER" id="PTHR46179">
    <property type="entry name" value="ZINC FINGER PROTEIN"/>
    <property type="match status" value="1"/>
</dbReference>
<evidence type="ECO:0000256" key="1">
    <source>
        <dbReference type="ARBA" id="ARBA00004123"/>
    </source>
</evidence>
<feature type="compositionally biased region" description="Low complexity" evidence="9">
    <location>
        <begin position="351"/>
        <end position="363"/>
    </location>
</feature>
<name>A0AAD4E353_9AGAM</name>
<accession>A0AAD4E353</accession>
<evidence type="ECO:0000256" key="7">
    <source>
        <dbReference type="ARBA" id="ARBA00023242"/>
    </source>
</evidence>
<dbReference type="GeneID" id="64666163"/>
<evidence type="ECO:0000256" key="5">
    <source>
        <dbReference type="ARBA" id="ARBA00023015"/>
    </source>
</evidence>